<comment type="caution">
    <text evidence="1">The sequence shown here is derived from an EMBL/GenBank/DDBJ whole genome shotgun (WGS) entry which is preliminary data.</text>
</comment>
<organism evidence="1 2">
    <name type="scientific">Leptospira barantonii</name>
    <dbReference type="NCBI Taxonomy" id="2023184"/>
    <lineage>
        <taxon>Bacteria</taxon>
        <taxon>Pseudomonadati</taxon>
        <taxon>Spirochaetota</taxon>
        <taxon>Spirochaetia</taxon>
        <taxon>Leptospirales</taxon>
        <taxon>Leptospiraceae</taxon>
        <taxon>Leptospira</taxon>
    </lineage>
</organism>
<reference evidence="1 2" key="1">
    <citation type="submission" date="2017-07" db="EMBL/GenBank/DDBJ databases">
        <title>Leptospira spp. isolated from tropical soils.</title>
        <authorList>
            <person name="Thibeaux R."/>
            <person name="Iraola G."/>
            <person name="Ferres I."/>
            <person name="Bierque E."/>
            <person name="Girault D."/>
            <person name="Soupe-Gilbert M.-E."/>
            <person name="Picardeau M."/>
            <person name="Goarant C."/>
        </authorList>
    </citation>
    <scope>NUCLEOTIDE SEQUENCE [LARGE SCALE GENOMIC DNA]</scope>
    <source>
        <strain evidence="1 2">FH4-C-A1</strain>
    </source>
</reference>
<evidence type="ECO:0000313" key="2">
    <source>
        <dbReference type="Proteomes" id="UP000231879"/>
    </source>
</evidence>
<keyword evidence="2" id="KW-1185">Reference proteome</keyword>
<gene>
    <name evidence="1" type="ORF">CH367_08205</name>
</gene>
<accession>A0ABX4NRH7</accession>
<proteinExistence type="predicted"/>
<dbReference type="Proteomes" id="UP000231879">
    <property type="component" value="Unassembled WGS sequence"/>
</dbReference>
<dbReference type="EMBL" id="NPDS01000002">
    <property type="protein sequence ID" value="PJZ58345.1"/>
    <property type="molecule type" value="Genomic_DNA"/>
</dbReference>
<evidence type="ECO:0000313" key="1">
    <source>
        <dbReference type="EMBL" id="PJZ58345.1"/>
    </source>
</evidence>
<protein>
    <submittedName>
        <fullName evidence="1">Uncharacterized protein</fullName>
    </submittedName>
</protein>
<name>A0ABX4NRH7_9LEPT</name>
<sequence length="62" mass="7175">MLSQEIFKSIWATWFVLNDCEFSRKNFTLKGPEDKFRPIGRNLLSSSEPFENGLAVTQSHIL</sequence>